<comment type="similarity">
    <text evidence="1">Belongs to the short-chain dehydrogenases/reductases (SDR) family.</text>
</comment>
<dbReference type="SUPFAM" id="SSF51735">
    <property type="entry name" value="NAD(P)-binding Rossmann-fold domains"/>
    <property type="match status" value="1"/>
</dbReference>
<keyword evidence="5" id="KW-1185">Reference proteome</keyword>
<dbReference type="PANTHER" id="PTHR24320">
    <property type="entry name" value="RETINOL DEHYDROGENASE"/>
    <property type="match status" value="1"/>
</dbReference>
<dbReference type="PANTHER" id="PTHR24320:SF282">
    <property type="entry name" value="WW DOMAIN-CONTAINING OXIDOREDUCTASE"/>
    <property type="match status" value="1"/>
</dbReference>
<proteinExistence type="inferred from homology"/>
<gene>
    <name evidence="4" type="ORF">POJ06DRAFT_262890</name>
</gene>
<dbReference type="EMBL" id="JARPMG010000013">
    <property type="protein sequence ID" value="KAJ8096589.1"/>
    <property type="molecule type" value="Genomic_DNA"/>
</dbReference>
<dbReference type="InterPro" id="IPR036291">
    <property type="entry name" value="NAD(P)-bd_dom_sf"/>
</dbReference>
<reference evidence="4" key="1">
    <citation type="submission" date="2023-03" db="EMBL/GenBank/DDBJ databases">
        <title>Near-Complete genome sequence of Lipomyces tetrasporous NRRL Y-64009, an oleaginous yeast capable of growing on lignocellulosic hydrolysates.</title>
        <authorList>
            <consortium name="Lawrence Berkeley National Laboratory"/>
            <person name="Jagtap S.S."/>
            <person name="Liu J.-J."/>
            <person name="Walukiewicz H.E."/>
            <person name="Pangilinan J."/>
            <person name="Lipzen A."/>
            <person name="Ahrendt S."/>
            <person name="Koriabine M."/>
            <person name="Cobaugh K."/>
            <person name="Salamov A."/>
            <person name="Yoshinaga Y."/>
            <person name="Ng V."/>
            <person name="Daum C."/>
            <person name="Grigoriev I.V."/>
            <person name="Slininger P.J."/>
            <person name="Dien B.S."/>
            <person name="Jin Y.-S."/>
            <person name="Rao C.V."/>
        </authorList>
    </citation>
    <scope>NUCLEOTIDE SEQUENCE</scope>
    <source>
        <strain evidence="4">NRRL Y-64009</strain>
    </source>
</reference>
<dbReference type="Pfam" id="PF00106">
    <property type="entry name" value="adh_short"/>
    <property type="match status" value="1"/>
</dbReference>
<comment type="caution">
    <text evidence="4">The sequence shown here is derived from an EMBL/GenBank/DDBJ whole genome shotgun (WGS) entry which is preliminary data.</text>
</comment>
<evidence type="ECO:0000256" key="3">
    <source>
        <dbReference type="ARBA" id="ARBA00023002"/>
    </source>
</evidence>
<dbReference type="RefSeq" id="XP_056040039.1">
    <property type="nucleotide sequence ID" value="XM_056188808.1"/>
</dbReference>
<organism evidence="4 5">
    <name type="scientific">Lipomyces tetrasporus</name>
    <dbReference type="NCBI Taxonomy" id="54092"/>
    <lineage>
        <taxon>Eukaryota</taxon>
        <taxon>Fungi</taxon>
        <taxon>Dikarya</taxon>
        <taxon>Ascomycota</taxon>
        <taxon>Saccharomycotina</taxon>
        <taxon>Lipomycetes</taxon>
        <taxon>Lipomycetales</taxon>
        <taxon>Lipomycetaceae</taxon>
        <taxon>Lipomyces</taxon>
    </lineage>
</organism>
<name>A0AAD7QJY5_9ASCO</name>
<keyword evidence="3" id="KW-0560">Oxidoreductase</keyword>
<evidence type="ECO:0000313" key="4">
    <source>
        <dbReference type="EMBL" id="KAJ8096589.1"/>
    </source>
</evidence>
<dbReference type="AlphaFoldDB" id="A0AAD7QJY5"/>
<keyword evidence="2" id="KW-0521">NADP</keyword>
<dbReference type="GeneID" id="80883974"/>
<dbReference type="GO" id="GO:0016491">
    <property type="term" value="F:oxidoreductase activity"/>
    <property type="evidence" value="ECO:0007669"/>
    <property type="project" value="UniProtKB-KW"/>
</dbReference>
<dbReference type="Gene3D" id="3.40.50.720">
    <property type="entry name" value="NAD(P)-binding Rossmann-like Domain"/>
    <property type="match status" value="1"/>
</dbReference>
<evidence type="ECO:0000256" key="2">
    <source>
        <dbReference type="ARBA" id="ARBA00022857"/>
    </source>
</evidence>
<sequence length="306" mass="33063">MPFVPKNDIPSLSGKVILVTGGNAGLGKAAVAEFSRHKPAEIWLTARSLDKAQAAADEIKQHIPHAPIQLLKLDLTSFDSIKDAAKTFASSAKRLDILMLNAGVMATPPGQTSEGYELQFGTNHMGHALLTKLLLPVLQRTAQGGAEVRVVSVSSHGHYYAPDEGLRFDTLKTPGDTLTAFQRYGQSKLANILWARQLAALYPSFIVASIHPGVVKTNLLSGATDAPMLFRAVFGAAHVLGLKSSVETGVKNQLWAAVSKDVKSGEYYEPVGVGGLVSKNGKDDELRKKLWDWTENELREQVLQTQ</sequence>
<evidence type="ECO:0000313" key="5">
    <source>
        <dbReference type="Proteomes" id="UP001217417"/>
    </source>
</evidence>
<protein>
    <submittedName>
        <fullName evidence="4">NAD(P)-binding protein</fullName>
    </submittedName>
</protein>
<evidence type="ECO:0000256" key="1">
    <source>
        <dbReference type="ARBA" id="ARBA00006484"/>
    </source>
</evidence>
<accession>A0AAD7QJY5</accession>
<dbReference type="InterPro" id="IPR002347">
    <property type="entry name" value="SDR_fam"/>
</dbReference>
<dbReference type="Proteomes" id="UP001217417">
    <property type="component" value="Unassembled WGS sequence"/>
</dbReference>
<dbReference type="PRINTS" id="PR00081">
    <property type="entry name" value="GDHRDH"/>
</dbReference>